<evidence type="ECO:0000256" key="5">
    <source>
        <dbReference type="ARBA" id="ARBA00022777"/>
    </source>
</evidence>
<protein>
    <recommendedName>
        <fullName evidence="8 9">Dephospho-CoA kinase</fullName>
        <ecNumber evidence="8 9">2.7.1.24</ecNumber>
    </recommendedName>
    <alternativeName>
        <fullName evidence="8">Dephosphocoenzyme A kinase</fullName>
    </alternativeName>
</protein>
<evidence type="ECO:0000256" key="4">
    <source>
        <dbReference type="ARBA" id="ARBA00022741"/>
    </source>
</evidence>
<evidence type="ECO:0000256" key="8">
    <source>
        <dbReference type="HAMAP-Rule" id="MF_00376"/>
    </source>
</evidence>
<evidence type="ECO:0000256" key="2">
    <source>
        <dbReference type="ARBA" id="ARBA00022490"/>
    </source>
</evidence>
<dbReference type="SUPFAM" id="SSF52540">
    <property type="entry name" value="P-loop containing nucleoside triphosphate hydrolases"/>
    <property type="match status" value="1"/>
</dbReference>
<keyword evidence="4 8" id="KW-0547">Nucleotide-binding</keyword>
<feature type="binding site" evidence="8">
    <location>
        <begin position="20"/>
        <end position="25"/>
    </location>
    <ligand>
        <name>ATP</name>
        <dbReference type="ChEBI" id="CHEBI:30616"/>
    </ligand>
</feature>
<evidence type="ECO:0000313" key="10">
    <source>
        <dbReference type="EMBL" id="EFE87711.1"/>
    </source>
</evidence>
<comment type="function">
    <text evidence="8">Catalyzes the phosphorylation of the 3'-hydroxyl group of dephosphocoenzyme A to form coenzyme A.</text>
</comment>
<dbReference type="CDD" id="cd02022">
    <property type="entry name" value="DPCK"/>
    <property type="match status" value="1"/>
</dbReference>
<dbReference type="Gene3D" id="3.40.50.300">
    <property type="entry name" value="P-loop containing nucleotide triphosphate hydrolases"/>
    <property type="match status" value="1"/>
</dbReference>
<dbReference type="STRING" id="546275.FUSPEROL_00313"/>
<evidence type="ECO:0000256" key="1">
    <source>
        <dbReference type="ARBA" id="ARBA00009018"/>
    </source>
</evidence>
<comment type="catalytic activity">
    <reaction evidence="8">
        <text>3'-dephospho-CoA + ATP = ADP + CoA + H(+)</text>
        <dbReference type="Rhea" id="RHEA:18245"/>
        <dbReference type="ChEBI" id="CHEBI:15378"/>
        <dbReference type="ChEBI" id="CHEBI:30616"/>
        <dbReference type="ChEBI" id="CHEBI:57287"/>
        <dbReference type="ChEBI" id="CHEBI:57328"/>
        <dbReference type="ChEBI" id="CHEBI:456216"/>
        <dbReference type="EC" id="2.7.1.24"/>
    </reaction>
</comment>
<dbReference type="EC" id="2.7.1.24" evidence="8 9"/>
<keyword evidence="7 8" id="KW-0173">Coenzyme A biosynthesis</keyword>
<dbReference type="HAMAP" id="MF_00376">
    <property type="entry name" value="Dephospho_CoA_kinase"/>
    <property type="match status" value="1"/>
</dbReference>
<evidence type="ECO:0000313" key="11">
    <source>
        <dbReference type="Proteomes" id="UP000003748"/>
    </source>
</evidence>
<dbReference type="AlphaFoldDB" id="D4CSF4"/>
<accession>D4CSF4</accession>
<dbReference type="PANTHER" id="PTHR10695:SF46">
    <property type="entry name" value="BIFUNCTIONAL COENZYME A SYNTHASE-RELATED"/>
    <property type="match status" value="1"/>
</dbReference>
<sequence length="200" mass="22876">METIHKLGGVMIVGLTGGIASGKSTVSKYLAEKGFKVYDADRIAKDISEKKLVQNEIILNFGDKILAEDGKVDRKKLKEIVFADKNKLKKLNAIIHPKVIDFYRELKEKNADETIIFDVPLLFESGIDKFCDKILVVISDYDVQLNRIVERDNIDRELASKIIKSQISNEERIKKADIVIENNTSLEELYEKIERFCEKI</sequence>
<keyword evidence="6 8" id="KW-0067">ATP-binding</keyword>
<dbReference type="eggNOG" id="COG0237">
    <property type="taxonomic scope" value="Bacteria"/>
</dbReference>
<keyword evidence="3 8" id="KW-0808">Transferase</keyword>
<reference evidence="10 11" key="1">
    <citation type="submission" date="2010-02" db="EMBL/GenBank/DDBJ databases">
        <authorList>
            <person name="Weinstock G."/>
            <person name="Sodergren E."/>
            <person name="Clifton S."/>
            <person name="Fulton L."/>
            <person name="Fulton B."/>
            <person name="Courtney L."/>
            <person name="Fronick C."/>
            <person name="Harrison M."/>
            <person name="Strong C."/>
            <person name="Farmer C."/>
            <person name="Delahaunty K."/>
            <person name="Markovic C."/>
            <person name="Hall O."/>
            <person name="Minx P."/>
            <person name="Tomlinson C."/>
            <person name="Mitreva M."/>
            <person name="Nelson J."/>
            <person name="Hou S."/>
            <person name="Wollam A."/>
            <person name="Pepin K.H."/>
            <person name="Johnson M."/>
            <person name="Bhonagiri V."/>
            <person name="Zhang X."/>
            <person name="Suruliraj S."/>
            <person name="Warren W."/>
            <person name="Chinwalla A."/>
            <person name="Mardis E.R."/>
            <person name="Wilson R.K."/>
        </authorList>
    </citation>
    <scope>NUCLEOTIDE SEQUENCE [LARGE SCALE GENOMIC DNA]</scope>
    <source>
        <strain evidence="10 11">ATCC 33693</strain>
    </source>
</reference>
<dbReference type="Pfam" id="PF01121">
    <property type="entry name" value="CoaE"/>
    <property type="match status" value="1"/>
</dbReference>
<evidence type="ECO:0000256" key="9">
    <source>
        <dbReference type="NCBIfam" id="TIGR00152"/>
    </source>
</evidence>
<organism evidence="10 11">
    <name type="scientific">Fusobacterium periodonticum ATCC 33693</name>
    <dbReference type="NCBI Taxonomy" id="546275"/>
    <lineage>
        <taxon>Bacteria</taxon>
        <taxon>Fusobacteriati</taxon>
        <taxon>Fusobacteriota</taxon>
        <taxon>Fusobacteriia</taxon>
        <taxon>Fusobacteriales</taxon>
        <taxon>Fusobacteriaceae</taxon>
        <taxon>Fusobacterium</taxon>
    </lineage>
</organism>
<keyword evidence="2 8" id="KW-0963">Cytoplasm</keyword>
<dbReference type="PROSITE" id="PS51219">
    <property type="entry name" value="DPCK"/>
    <property type="match status" value="1"/>
</dbReference>
<name>D4CSF4_9FUSO</name>
<proteinExistence type="inferred from homology"/>
<evidence type="ECO:0000256" key="3">
    <source>
        <dbReference type="ARBA" id="ARBA00022679"/>
    </source>
</evidence>
<dbReference type="InterPro" id="IPR001977">
    <property type="entry name" value="Depp_CoAkinase"/>
</dbReference>
<evidence type="ECO:0000256" key="6">
    <source>
        <dbReference type="ARBA" id="ARBA00022840"/>
    </source>
</evidence>
<comment type="pathway">
    <text evidence="8">Cofactor biosynthesis; coenzyme A biosynthesis; CoA from (R)-pantothenate: step 5/5.</text>
</comment>
<comment type="caution">
    <text evidence="10">The sequence shown here is derived from an EMBL/GenBank/DDBJ whole genome shotgun (WGS) entry which is preliminary data.</text>
</comment>
<dbReference type="GO" id="GO:0015937">
    <property type="term" value="P:coenzyme A biosynthetic process"/>
    <property type="evidence" value="ECO:0007669"/>
    <property type="project" value="UniProtKB-UniRule"/>
</dbReference>
<comment type="similarity">
    <text evidence="1 8">Belongs to the CoaE family.</text>
</comment>
<dbReference type="FunFam" id="3.40.50.300:FF:000991">
    <property type="entry name" value="Dephospho-CoA kinase"/>
    <property type="match status" value="1"/>
</dbReference>
<dbReference type="HOGENOM" id="CLU_057180_2_1_0"/>
<dbReference type="PANTHER" id="PTHR10695">
    <property type="entry name" value="DEPHOSPHO-COA KINASE-RELATED"/>
    <property type="match status" value="1"/>
</dbReference>
<dbReference type="InterPro" id="IPR027417">
    <property type="entry name" value="P-loop_NTPase"/>
</dbReference>
<dbReference type="UniPathway" id="UPA00241">
    <property type="reaction ID" value="UER00356"/>
</dbReference>
<evidence type="ECO:0000256" key="7">
    <source>
        <dbReference type="ARBA" id="ARBA00022993"/>
    </source>
</evidence>
<dbReference type="GO" id="GO:0005737">
    <property type="term" value="C:cytoplasm"/>
    <property type="evidence" value="ECO:0007669"/>
    <property type="project" value="UniProtKB-SubCell"/>
</dbReference>
<gene>
    <name evidence="8 10" type="primary">coaE</name>
    <name evidence="10" type="ORF">FUSPEROL_00313</name>
</gene>
<comment type="subcellular location">
    <subcellularLocation>
        <location evidence="8">Cytoplasm</location>
    </subcellularLocation>
</comment>
<dbReference type="GO" id="GO:0004140">
    <property type="term" value="F:dephospho-CoA kinase activity"/>
    <property type="evidence" value="ECO:0007669"/>
    <property type="project" value="UniProtKB-UniRule"/>
</dbReference>
<keyword evidence="5 8" id="KW-0418">Kinase</keyword>
<dbReference type="GO" id="GO:0005524">
    <property type="term" value="F:ATP binding"/>
    <property type="evidence" value="ECO:0007669"/>
    <property type="project" value="UniProtKB-UniRule"/>
</dbReference>
<dbReference type="NCBIfam" id="TIGR00152">
    <property type="entry name" value="dephospho-CoA kinase"/>
    <property type="match status" value="1"/>
</dbReference>
<dbReference type="EMBL" id="ACJY01000027">
    <property type="protein sequence ID" value="EFE87711.1"/>
    <property type="molecule type" value="Genomic_DNA"/>
</dbReference>
<dbReference type="Proteomes" id="UP000003748">
    <property type="component" value="Unassembled WGS sequence"/>
</dbReference>